<evidence type="ECO:0000313" key="2">
    <source>
        <dbReference type="Proteomes" id="UP000789704"/>
    </source>
</evidence>
<gene>
    <name evidence="1" type="ORF">LMG31841_04860</name>
</gene>
<protein>
    <submittedName>
        <fullName evidence="1">Uncharacterized protein</fullName>
    </submittedName>
</protein>
<sequence>MFNLDHQDRADAIVQKLSAMLTVTCGECGESFRMMADRIQDNYMWACADMARELQHLILDTSAAQQATPENDHA</sequence>
<dbReference type="EMBL" id="CAJQZC010000011">
    <property type="protein sequence ID" value="CAG4919264.1"/>
    <property type="molecule type" value="Genomic_DNA"/>
</dbReference>
<evidence type="ECO:0000313" key="1">
    <source>
        <dbReference type="EMBL" id="CAG4919264.1"/>
    </source>
</evidence>
<dbReference type="AlphaFoldDB" id="A0A9N8S1M5"/>
<accession>A0A9N8S1M5</accession>
<organism evidence="1 2">
    <name type="scientific">Paraburkholderia saeva</name>
    <dbReference type="NCBI Taxonomy" id="2777537"/>
    <lineage>
        <taxon>Bacteria</taxon>
        <taxon>Pseudomonadati</taxon>
        <taxon>Pseudomonadota</taxon>
        <taxon>Betaproteobacteria</taxon>
        <taxon>Burkholderiales</taxon>
        <taxon>Burkholderiaceae</taxon>
        <taxon>Paraburkholderia</taxon>
    </lineage>
</organism>
<comment type="caution">
    <text evidence="1">The sequence shown here is derived from an EMBL/GenBank/DDBJ whole genome shotgun (WGS) entry which is preliminary data.</text>
</comment>
<dbReference type="RefSeq" id="WP_228882507.1">
    <property type="nucleotide sequence ID" value="NZ_CAJQZC010000011.1"/>
</dbReference>
<proteinExistence type="predicted"/>
<dbReference type="Proteomes" id="UP000789704">
    <property type="component" value="Unassembled WGS sequence"/>
</dbReference>
<name>A0A9N8S1M5_9BURK</name>
<reference evidence="1" key="1">
    <citation type="submission" date="2021-04" db="EMBL/GenBank/DDBJ databases">
        <authorList>
            <person name="Vanwijnsberghe S."/>
        </authorList>
    </citation>
    <scope>NUCLEOTIDE SEQUENCE</scope>
    <source>
        <strain evidence="1">LMG 31841</strain>
    </source>
</reference>
<keyword evidence="2" id="KW-1185">Reference proteome</keyword>